<dbReference type="InterPro" id="IPR029052">
    <property type="entry name" value="Metallo-depent_PP-like"/>
</dbReference>
<dbReference type="Gene3D" id="3.60.21.10">
    <property type="match status" value="1"/>
</dbReference>
<comment type="caution">
    <text evidence="1">The sequence shown here is derived from an EMBL/GenBank/DDBJ whole genome shotgun (WGS) entry which is preliminary data.</text>
</comment>
<dbReference type="AlphaFoldDB" id="A0A2R6APZ9"/>
<proteinExistence type="predicted"/>
<dbReference type="Proteomes" id="UP000240838">
    <property type="component" value="Unassembled WGS sequence"/>
</dbReference>
<protein>
    <recommendedName>
        <fullName evidence="3">Calcineurin-like phosphoesterase domain-containing protein</fullName>
    </recommendedName>
</protein>
<dbReference type="SUPFAM" id="SSF56300">
    <property type="entry name" value="Metallo-dependent phosphatases"/>
    <property type="match status" value="1"/>
</dbReference>
<name>A0A2R6APZ9_9ARCH</name>
<reference evidence="1 2" key="1">
    <citation type="submission" date="2017-04" db="EMBL/GenBank/DDBJ databases">
        <title>Novel microbial lineages endemic to geothermal iron-oxide mats fill important gaps in the evolutionary history of Archaea.</title>
        <authorList>
            <person name="Jay Z.J."/>
            <person name="Beam J.P."/>
            <person name="Dlakic M."/>
            <person name="Rusch D.B."/>
            <person name="Kozubal M.A."/>
            <person name="Inskeep W.P."/>
        </authorList>
    </citation>
    <scope>NUCLEOTIDE SEQUENCE [LARGE SCALE GENOMIC DNA]</scope>
    <source>
        <strain evidence="1">OSP_B</strain>
    </source>
</reference>
<dbReference type="PANTHER" id="PTHR37523">
    <property type="entry name" value="METALLOPHOSPHOESTERASE"/>
    <property type="match status" value="1"/>
</dbReference>
<dbReference type="EMBL" id="NEXA01000238">
    <property type="protein sequence ID" value="PSN88432.1"/>
    <property type="molecule type" value="Genomic_DNA"/>
</dbReference>
<accession>A0A2R6APZ9</accession>
<evidence type="ECO:0008006" key="3">
    <source>
        <dbReference type="Google" id="ProtNLM"/>
    </source>
</evidence>
<evidence type="ECO:0000313" key="1">
    <source>
        <dbReference type="EMBL" id="PSN88432.1"/>
    </source>
</evidence>
<sequence length="315" mass="35483">MADLHGSETVLNKTINAAKFYGIKNIIVAGDLTGKLLVPIIEIGNGQFTLNLFGETKVVDQTKLPEVRKQIRNSGYYCRIVTKSEYEELENSKEKVKQVFIEEMINDLQQFFAKAEERLKPQNARIYFVPGNDDYEEVAQYVESNAPEVIVPFDKKIVEFECGYQLVGYGYSNPTPWHTPRELPEEKIFSDLKQLMEKVDNKKALLVVHVPPIDTIIDKAPKLTADLKPVMVGGEYQMISVGSTSVRRIIEDYEPVAGLHGHIHESGGLDYVKGSRNGNKIPVFNPGSDYQAGILRGAIIELDDKKVKNYLFTRG</sequence>
<evidence type="ECO:0000313" key="2">
    <source>
        <dbReference type="Proteomes" id="UP000240838"/>
    </source>
</evidence>
<dbReference type="PANTHER" id="PTHR37523:SF1">
    <property type="entry name" value="CALCINEURIN-LIKE PHOSPHOESTERASE DOMAIN-CONTAINING PROTEIN"/>
    <property type="match status" value="1"/>
</dbReference>
<gene>
    <name evidence="1" type="ORF">B9P99_05900</name>
</gene>
<organism evidence="1 2">
    <name type="scientific">Candidatus Marsarchaeota G1 archaeon OSP_B</name>
    <dbReference type="NCBI Taxonomy" id="1978153"/>
    <lineage>
        <taxon>Archaea</taxon>
        <taxon>Candidatus Marsarchaeota</taxon>
        <taxon>Candidatus Marsarchaeota group 1</taxon>
    </lineage>
</organism>